<keyword evidence="1" id="KW-0472">Membrane</keyword>
<comment type="caution">
    <text evidence="2">The sequence shown here is derived from an EMBL/GenBank/DDBJ whole genome shotgun (WGS) entry which is preliminary data.</text>
</comment>
<feature type="transmembrane region" description="Helical" evidence="1">
    <location>
        <begin position="48"/>
        <end position="70"/>
    </location>
</feature>
<dbReference type="EMBL" id="BDIP01001447">
    <property type="protein sequence ID" value="GIQ84414.1"/>
    <property type="molecule type" value="Genomic_DNA"/>
</dbReference>
<dbReference type="AlphaFoldDB" id="A0A9K3CW57"/>
<keyword evidence="1" id="KW-0812">Transmembrane</keyword>
<accession>A0A9K3CW57</accession>
<feature type="non-terminal residue" evidence="2">
    <location>
        <position position="1"/>
    </location>
</feature>
<keyword evidence="3" id="KW-1185">Reference proteome</keyword>
<gene>
    <name evidence="2" type="ORF">KIPB_005899</name>
</gene>
<evidence type="ECO:0000313" key="2">
    <source>
        <dbReference type="EMBL" id="GIQ84414.1"/>
    </source>
</evidence>
<organism evidence="2 3">
    <name type="scientific">Kipferlia bialata</name>
    <dbReference type="NCBI Taxonomy" id="797122"/>
    <lineage>
        <taxon>Eukaryota</taxon>
        <taxon>Metamonada</taxon>
        <taxon>Carpediemonas-like organisms</taxon>
        <taxon>Kipferlia</taxon>
    </lineage>
</organism>
<reference evidence="2 3" key="1">
    <citation type="journal article" date="2018" name="PLoS ONE">
        <title>The draft genome of Kipferlia bialata reveals reductive genome evolution in fornicate parasites.</title>
        <authorList>
            <person name="Tanifuji G."/>
            <person name="Takabayashi S."/>
            <person name="Kume K."/>
            <person name="Takagi M."/>
            <person name="Nakayama T."/>
            <person name="Kamikawa R."/>
            <person name="Inagaki Y."/>
            <person name="Hashimoto T."/>
        </authorList>
    </citation>
    <scope>NUCLEOTIDE SEQUENCE [LARGE SCALE GENOMIC DNA]</scope>
    <source>
        <strain evidence="2">NY0173</strain>
    </source>
</reference>
<feature type="transmembrane region" description="Helical" evidence="1">
    <location>
        <begin position="6"/>
        <end position="27"/>
    </location>
</feature>
<keyword evidence="1" id="KW-1133">Transmembrane helix</keyword>
<protein>
    <submittedName>
        <fullName evidence="2">Uncharacterized protein</fullName>
    </submittedName>
</protein>
<evidence type="ECO:0000313" key="3">
    <source>
        <dbReference type="Proteomes" id="UP000265618"/>
    </source>
</evidence>
<sequence length="173" mass="19051">PYPPQVYLLNYACICGLFLGALKLYDLPDPEASHRRSQHPFNYTIRSFSMVSLSVYVAESPLAAAVYCYAVEPLVALLGLSAGVTYLVGSLTMVVFSVVFWPLAINAWRKRGFPFSIESGLARISQHLKGRPSTRANFSRVLDDPLRLGLKGISEQTELATAAVDGRQELEVL</sequence>
<evidence type="ECO:0000256" key="1">
    <source>
        <dbReference type="SAM" id="Phobius"/>
    </source>
</evidence>
<proteinExistence type="predicted"/>
<dbReference type="Proteomes" id="UP000265618">
    <property type="component" value="Unassembled WGS sequence"/>
</dbReference>
<name>A0A9K3CW57_9EUKA</name>
<feature type="transmembrane region" description="Helical" evidence="1">
    <location>
        <begin position="76"/>
        <end position="101"/>
    </location>
</feature>